<dbReference type="RefSeq" id="WP_018748306.1">
    <property type="nucleotide sequence ID" value="NZ_BSOZ01000002.1"/>
</dbReference>
<evidence type="ECO:0000313" key="3">
    <source>
        <dbReference type="Proteomes" id="UP001156836"/>
    </source>
</evidence>
<keyword evidence="3" id="KW-1185">Reference proteome</keyword>
<dbReference type="Proteomes" id="UP001156836">
    <property type="component" value="Unassembled WGS sequence"/>
</dbReference>
<comment type="caution">
    <text evidence="2">The sequence shown here is derived from an EMBL/GenBank/DDBJ whole genome shotgun (WGS) entry which is preliminary data.</text>
</comment>
<feature type="transmembrane region" description="Helical" evidence="1">
    <location>
        <begin position="37"/>
        <end position="56"/>
    </location>
</feature>
<gene>
    <name evidence="2" type="ORF">GCM10007860_02210</name>
</gene>
<name>A0ABQ6BT59_9NEIS</name>
<dbReference type="EMBL" id="BSOZ01000002">
    <property type="protein sequence ID" value="GLS03078.1"/>
    <property type="molecule type" value="Genomic_DNA"/>
</dbReference>
<evidence type="ECO:0000256" key="1">
    <source>
        <dbReference type="SAM" id="Phobius"/>
    </source>
</evidence>
<keyword evidence="1" id="KW-0812">Transmembrane</keyword>
<feature type="transmembrane region" description="Helical" evidence="1">
    <location>
        <begin position="62"/>
        <end position="81"/>
    </location>
</feature>
<sequence>MDNSLSSQQRVSPAHARQRRTLRAGYRRLTARMVPRVRHALAAIATVAALAGAVGLCFVAEWRFGIAHAAVALLALSALWLQHLRLRRERALGARRDQTREAILLLDVLDDRMPAPRLHQAQPRPLREGAGR</sequence>
<proteinExistence type="predicted"/>
<keyword evidence="1" id="KW-0472">Membrane</keyword>
<evidence type="ECO:0000313" key="2">
    <source>
        <dbReference type="EMBL" id="GLS03078.1"/>
    </source>
</evidence>
<protein>
    <submittedName>
        <fullName evidence="2">Uncharacterized protein</fullName>
    </submittedName>
</protein>
<reference evidence="3" key="1">
    <citation type="journal article" date="2019" name="Int. J. Syst. Evol. Microbiol.">
        <title>The Global Catalogue of Microorganisms (GCM) 10K type strain sequencing project: providing services to taxonomists for standard genome sequencing and annotation.</title>
        <authorList>
            <consortium name="The Broad Institute Genomics Platform"/>
            <consortium name="The Broad Institute Genome Sequencing Center for Infectious Disease"/>
            <person name="Wu L."/>
            <person name="Ma J."/>
        </authorList>
    </citation>
    <scope>NUCLEOTIDE SEQUENCE [LARGE SCALE GENOMIC DNA]</scope>
    <source>
        <strain evidence="3">NBRC 104970</strain>
    </source>
</reference>
<organism evidence="2 3">
    <name type="scientific">Chitiniphilus shinanonensis</name>
    <dbReference type="NCBI Taxonomy" id="553088"/>
    <lineage>
        <taxon>Bacteria</taxon>
        <taxon>Pseudomonadati</taxon>
        <taxon>Pseudomonadota</taxon>
        <taxon>Betaproteobacteria</taxon>
        <taxon>Neisseriales</taxon>
        <taxon>Chitinibacteraceae</taxon>
        <taxon>Chitiniphilus</taxon>
    </lineage>
</organism>
<keyword evidence="1" id="KW-1133">Transmembrane helix</keyword>
<accession>A0ABQ6BT59</accession>